<dbReference type="EMBL" id="WIXE01019868">
    <property type="protein sequence ID" value="KAK5969684.1"/>
    <property type="molecule type" value="Genomic_DNA"/>
</dbReference>
<sequence>EQVLSEIAWHPTPAEQRALQDMVTKLNTVDFGTIPLNSTVNDLHIEILYEGPKEASKEDAVKLFFDFEFDQPSVST</sequence>
<reference evidence="1 2" key="1">
    <citation type="submission" date="2019-10" db="EMBL/GenBank/DDBJ databases">
        <title>Assembly and Annotation for the nematode Trichostrongylus colubriformis.</title>
        <authorList>
            <person name="Martin J."/>
        </authorList>
    </citation>
    <scope>NUCLEOTIDE SEQUENCE [LARGE SCALE GENOMIC DNA]</scope>
    <source>
        <strain evidence="1">G859</strain>
        <tissue evidence="1">Whole worm</tissue>
    </source>
</reference>
<feature type="non-terminal residue" evidence="1">
    <location>
        <position position="1"/>
    </location>
</feature>
<dbReference type="Proteomes" id="UP001331761">
    <property type="component" value="Unassembled WGS sequence"/>
</dbReference>
<protein>
    <submittedName>
        <fullName evidence="1">Uncharacterized protein</fullName>
    </submittedName>
</protein>
<comment type="caution">
    <text evidence="1">The sequence shown here is derived from an EMBL/GenBank/DDBJ whole genome shotgun (WGS) entry which is preliminary data.</text>
</comment>
<evidence type="ECO:0000313" key="2">
    <source>
        <dbReference type="Proteomes" id="UP001331761"/>
    </source>
</evidence>
<evidence type="ECO:0000313" key="1">
    <source>
        <dbReference type="EMBL" id="KAK5969684.1"/>
    </source>
</evidence>
<keyword evidence="2" id="KW-1185">Reference proteome</keyword>
<dbReference type="AlphaFoldDB" id="A0AAN8F5F4"/>
<proteinExistence type="predicted"/>
<name>A0AAN8F5F4_TRICO</name>
<organism evidence="1 2">
    <name type="scientific">Trichostrongylus colubriformis</name>
    <name type="common">Black scour worm</name>
    <dbReference type="NCBI Taxonomy" id="6319"/>
    <lineage>
        <taxon>Eukaryota</taxon>
        <taxon>Metazoa</taxon>
        <taxon>Ecdysozoa</taxon>
        <taxon>Nematoda</taxon>
        <taxon>Chromadorea</taxon>
        <taxon>Rhabditida</taxon>
        <taxon>Rhabditina</taxon>
        <taxon>Rhabditomorpha</taxon>
        <taxon>Strongyloidea</taxon>
        <taxon>Trichostrongylidae</taxon>
        <taxon>Trichostrongylus</taxon>
    </lineage>
</organism>
<gene>
    <name evidence="1" type="ORF">GCK32_022235</name>
</gene>
<accession>A0AAN8F5F4</accession>